<name>A0A232EX43_9HYME</name>
<protein>
    <submittedName>
        <fullName evidence="1">Uncharacterized protein</fullName>
    </submittedName>
</protein>
<comment type="caution">
    <text evidence="1">The sequence shown here is derived from an EMBL/GenBank/DDBJ whole genome shotgun (WGS) entry which is preliminary data.</text>
</comment>
<proteinExistence type="predicted"/>
<evidence type="ECO:0000313" key="1">
    <source>
        <dbReference type="EMBL" id="OXU22944.1"/>
    </source>
</evidence>
<dbReference type="EMBL" id="NNAY01001778">
    <property type="protein sequence ID" value="OXU22944.1"/>
    <property type="molecule type" value="Genomic_DNA"/>
</dbReference>
<accession>A0A232EX43</accession>
<organism evidence="1 2">
    <name type="scientific">Trichomalopsis sarcophagae</name>
    <dbReference type="NCBI Taxonomy" id="543379"/>
    <lineage>
        <taxon>Eukaryota</taxon>
        <taxon>Metazoa</taxon>
        <taxon>Ecdysozoa</taxon>
        <taxon>Arthropoda</taxon>
        <taxon>Hexapoda</taxon>
        <taxon>Insecta</taxon>
        <taxon>Pterygota</taxon>
        <taxon>Neoptera</taxon>
        <taxon>Endopterygota</taxon>
        <taxon>Hymenoptera</taxon>
        <taxon>Apocrita</taxon>
        <taxon>Proctotrupomorpha</taxon>
        <taxon>Chalcidoidea</taxon>
        <taxon>Pteromalidae</taxon>
        <taxon>Pteromalinae</taxon>
        <taxon>Trichomalopsis</taxon>
    </lineage>
</organism>
<sequence>MARSQLPSNLSAGKLYILGYENFAQNINNDLQLEIVMSLVQGFVFDNEDKTFYASITSDHPATSLRDNYGTRFKIDE</sequence>
<keyword evidence="2" id="KW-1185">Reference proteome</keyword>
<evidence type="ECO:0000313" key="2">
    <source>
        <dbReference type="Proteomes" id="UP000215335"/>
    </source>
</evidence>
<dbReference type="Proteomes" id="UP000215335">
    <property type="component" value="Unassembled WGS sequence"/>
</dbReference>
<reference evidence="1 2" key="1">
    <citation type="journal article" date="2017" name="Curr. Biol.">
        <title>The Evolution of Venom by Co-option of Single-Copy Genes.</title>
        <authorList>
            <person name="Martinson E.O."/>
            <person name="Mrinalini"/>
            <person name="Kelkar Y.D."/>
            <person name="Chang C.H."/>
            <person name="Werren J.H."/>
        </authorList>
    </citation>
    <scope>NUCLEOTIDE SEQUENCE [LARGE SCALE GENOMIC DNA]</scope>
    <source>
        <strain evidence="1 2">Alberta</strain>
        <tissue evidence="1">Whole body</tissue>
    </source>
</reference>
<gene>
    <name evidence="1" type="ORF">TSAR_002416</name>
</gene>
<dbReference type="AlphaFoldDB" id="A0A232EX43"/>